<dbReference type="Proteomes" id="UP000092124">
    <property type="component" value="Unassembled WGS sequence"/>
</dbReference>
<dbReference type="InterPro" id="IPR010500">
    <property type="entry name" value="Hepcidin"/>
</dbReference>
<proteinExistence type="inferred from homology"/>
<dbReference type="GO" id="GO:0042742">
    <property type="term" value="P:defense response to bacterium"/>
    <property type="evidence" value="ECO:0007669"/>
    <property type="project" value="TreeGrafter"/>
</dbReference>
<keyword evidence="9" id="KW-1185">Reference proteome</keyword>
<evidence type="ECO:0000256" key="6">
    <source>
        <dbReference type="ARBA" id="ARBA00023157"/>
    </source>
</evidence>
<keyword evidence="6" id="KW-1015">Disulfide bond</keyword>
<evidence type="ECO:0000256" key="3">
    <source>
        <dbReference type="ARBA" id="ARBA00022525"/>
    </source>
</evidence>
<dbReference type="GO" id="GO:0034760">
    <property type="term" value="P:negative regulation of iron ion transmembrane transport"/>
    <property type="evidence" value="ECO:0007669"/>
    <property type="project" value="TreeGrafter"/>
</dbReference>
<comment type="caution">
    <text evidence="8">The sequence shown here is derived from an EMBL/GenBank/DDBJ whole genome shotgun (WGS) entry which is preliminary data.</text>
</comment>
<evidence type="ECO:0000313" key="9">
    <source>
        <dbReference type="Proteomes" id="UP000092124"/>
    </source>
</evidence>
<evidence type="ECO:0000256" key="7">
    <source>
        <dbReference type="SAM" id="SignalP"/>
    </source>
</evidence>
<dbReference type="AlphaFoldDB" id="A0A1A6H4K4"/>
<evidence type="ECO:0000256" key="2">
    <source>
        <dbReference type="ARBA" id="ARBA00008022"/>
    </source>
</evidence>
<comment type="subcellular location">
    <subcellularLocation>
        <location evidence="1">Secreted</location>
    </subcellularLocation>
</comment>
<keyword evidence="5 7" id="KW-0732">Signal</keyword>
<feature type="chain" id="PRO_5008346081" description="Hepcidin" evidence="7">
    <location>
        <begin position="24"/>
        <end position="93"/>
    </location>
</feature>
<accession>A0A1A6H4K4</accession>
<comment type="similarity">
    <text evidence="2">Belongs to the hepcidin family.</text>
</comment>
<organism evidence="8 9">
    <name type="scientific">Neotoma lepida</name>
    <name type="common">Desert woodrat</name>
    <dbReference type="NCBI Taxonomy" id="56216"/>
    <lineage>
        <taxon>Eukaryota</taxon>
        <taxon>Metazoa</taxon>
        <taxon>Chordata</taxon>
        <taxon>Craniata</taxon>
        <taxon>Vertebrata</taxon>
        <taxon>Euteleostomi</taxon>
        <taxon>Mammalia</taxon>
        <taxon>Eutheria</taxon>
        <taxon>Euarchontoglires</taxon>
        <taxon>Glires</taxon>
        <taxon>Rodentia</taxon>
        <taxon>Myomorpha</taxon>
        <taxon>Muroidea</taxon>
        <taxon>Cricetidae</taxon>
        <taxon>Neotominae</taxon>
        <taxon>Neotoma</taxon>
    </lineage>
</organism>
<keyword evidence="3" id="KW-0964">Secreted</keyword>
<dbReference type="GO" id="GO:0006879">
    <property type="term" value="P:intracellular iron ion homeostasis"/>
    <property type="evidence" value="ECO:0007669"/>
    <property type="project" value="InterPro"/>
</dbReference>
<dbReference type="PANTHER" id="PTHR16877:SF0">
    <property type="entry name" value="HEPCIDIN"/>
    <property type="match status" value="1"/>
</dbReference>
<dbReference type="OrthoDB" id="9428792at2759"/>
<feature type="signal peptide" evidence="7">
    <location>
        <begin position="1"/>
        <end position="23"/>
    </location>
</feature>
<gene>
    <name evidence="8" type="ORF">A6R68_12631</name>
</gene>
<evidence type="ECO:0000256" key="5">
    <source>
        <dbReference type="ARBA" id="ARBA00022729"/>
    </source>
</evidence>
<sequence>MAQSAQIQAACLLLLLIAGLTSSTLLQQLVRQPEALQSWHGAAEALQPGHGAEARADTSFLISNRKKRDTNLPICIFCCRCCKNHSCGICCKT</sequence>
<protein>
    <recommendedName>
        <fullName evidence="10">Hepcidin</fullName>
    </recommendedName>
</protein>
<dbReference type="STRING" id="56216.A0A1A6H4K4"/>
<keyword evidence="4" id="KW-0372">Hormone</keyword>
<dbReference type="GO" id="GO:0005179">
    <property type="term" value="F:hormone activity"/>
    <property type="evidence" value="ECO:0007669"/>
    <property type="project" value="UniProtKB-KW"/>
</dbReference>
<dbReference type="EMBL" id="LZPO01055077">
    <property type="protein sequence ID" value="OBS72760.1"/>
    <property type="molecule type" value="Genomic_DNA"/>
</dbReference>
<evidence type="ECO:0000256" key="1">
    <source>
        <dbReference type="ARBA" id="ARBA00004613"/>
    </source>
</evidence>
<dbReference type="GO" id="GO:0005615">
    <property type="term" value="C:extracellular space"/>
    <property type="evidence" value="ECO:0007669"/>
    <property type="project" value="TreeGrafter"/>
</dbReference>
<dbReference type="PANTHER" id="PTHR16877">
    <property type="entry name" value="HEPCIDIN"/>
    <property type="match status" value="1"/>
</dbReference>
<dbReference type="Pfam" id="PF06446">
    <property type="entry name" value="Hepcidin"/>
    <property type="match status" value="1"/>
</dbReference>
<evidence type="ECO:0000313" key="8">
    <source>
        <dbReference type="EMBL" id="OBS72760.1"/>
    </source>
</evidence>
<name>A0A1A6H4K4_NEOLE</name>
<reference evidence="8 9" key="1">
    <citation type="submission" date="2016-06" db="EMBL/GenBank/DDBJ databases">
        <title>The Draft Genome Sequence and Annotation of the Desert Woodrat Neotoma lepida.</title>
        <authorList>
            <person name="Campbell M."/>
            <person name="Oakeson K.F."/>
            <person name="Yandell M."/>
            <person name="Halpert J.R."/>
            <person name="Dearing D."/>
        </authorList>
    </citation>
    <scope>NUCLEOTIDE SEQUENCE [LARGE SCALE GENOMIC DNA]</scope>
    <source>
        <strain evidence="8">417</strain>
        <tissue evidence="8">Liver</tissue>
    </source>
</reference>
<evidence type="ECO:0000256" key="4">
    <source>
        <dbReference type="ARBA" id="ARBA00022702"/>
    </source>
</evidence>
<evidence type="ECO:0008006" key="10">
    <source>
        <dbReference type="Google" id="ProtNLM"/>
    </source>
</evidence>